<reference evidence="1 2" key="1">
    <citation type="journal article" date="2021" name="Elife">
        <title>Chloroplast acquisition without the gene transfer in kleptoplastic sea slugs, Plakobranchus ocellatus.</title>
        <authorList>
            <person name="Maeda T."/>
            <person name="Takahashi S."/>
            <person name="Yoshida T."/>
            <person name="Shimamura S."/>
            <person name="Takaki Y."/>
            <person name="Nagai Y."/>
            <person name="Toyoda A."/>
            <person name="Suzuki Y."/>
            <person name="Arimoto A."/>
            <person name="Ishii H."/>
            <person name="Satoh N."/>
            <person name="Nishiyama T."/>
            <person name="Hasebe M."/>
            <person name="Maruyama T."/>
            <person name="Minagawa J."/>
            <person name="Obokata J."/>
            <person name="Shigenobu S."/>
        </authorList>
    </citation>
    <scope>NUCLEOTIDE SEQUENCE [LARGE SCALE GENOMIC DNA]</scope>
</reference>
<protein>
    <submittedName>
        <fullName evidence="1">Uncharacterized protein</fullName>
    </submittedName>
</protein>
<evidence type="ECO:0000313" key="2">
    <source>
        <dbReference type="Proteomes" id="UP000735302"/>
    </source>
</evidence>
<proteinExistence type="predicted"/>
<gene>
    <name evidence="1" type="ORF">PoB_006522900</name>
</gene>
<dbReference type="Proteomes" id="UP000735302">
    <property type="component" value="Unassembled WGS sequence"/>
</dbReference>
<comment type="caution">
    <text evidence="1">The sequence shown here is derived from an EMBL/GenBank/DDBJ whole genome shotgun (WGS) entry which is preliminary data.</text>
</comment>
<dbReference type="AlphaFoldDB" id="A0AAV4D3H3"/>
<dbReference type="EMBL" id="BLXT01007347">
    <property type="protein sequence ID" value="GFO38724.1"/>
    <property type="molecule type" value="Genomic_DNA"/>
</dbReference>
<accession>A0AAV4D3H3</accession>
<name>A0AAV4D3H3_9GAST</name>
<organism evidence="1 2">
    <name type="scientific">Plakobranchus ocellatus</name>
    <dbReference type="NCBI Taxonomy" id="259542"/>
    <lineage>
        <taxon>Eukaryota</taxon>
        <taxon>Metazoa</taxon>
        <taxon>Spiralia</taxon>
        <taxon>Lophotrochozoa</taxon>
        <taxon>Mollusca</taxon>
        <taxon>Gastropoda</taxon>
        <taxon>Heterobranchia</taxon>
        <taxon>Euthyneura</taxon>
        <taxon>Panpulmonata</taxon>
        <taxon>Sacoglossa</taxon>
        <taxon>Placobranchoidea</taxon>
        <taxon>Plakobranchidae</taxon>
        <taxon>Plakobranchus</taxon>
    </lineage>
</organism>
<evidence type="ECO:0000313" key="1">
    <source>
        <dbReference type="EMBL" id="GFO38724.1"/>
    </source>
</evidence>
<keyword evidence="2" id="KW-1185">Reference proteome</keyword>
<sequence length="93" mass="10805">MDVPKSRWDSVKMSESILTMSMYLYSVCTLRYQQKGLYYELPWTLSHYDLRLRKFSVCCEKHASSLETRPAQTWMFAAAASPRQLPSQANTTS</sequence>